<dbReference type="HOGENOM" id="CLU_1983168_0_0_1"/>
<proteinExistence type="predicted"/>
<dbReference type="InParanoid" id="F2T0G9"/>
<reference evidence="2" key="1">
    <citation type="journal article" date="2012" name="MBio">
        <title>Comparative genome analysis of Trichophyton rubrum and related dermatophytes reveals candidate genes involved in infection.</title>
        <authorList>
            <person name="Martinez D.A."/>
            <person name="Oliver B.G."/>
            <person name="Graeser Y."/>
            <person name="Goldberg J.M."/>
            <person name="Li W."/>
            <person name="Martinez-Rossi N.M."/>
            <person name="Monod M."/>
            <person name="Shelest E."/>
            <person name="Barton R.C."/>
            <person name="Birch E."/>
            <person name="Brakhage A.A."/>
            <person name="Chen Z."/>
            <person name="Gurr S.J."/>
            <person name="Heiman D."/>
            <person name="Heitman J."/>
            <person name="Kosti I."/>
            <person name="Rossi A."/>
            <person name="Saif S."/>
            <person name="Samalova M."/>
            <person name="Saunders C.W."/>
            <person name="Shea T."/>
            <person name="Summerbell R.C."/>
            <person name="Xu J."/>
            <person name="Young S."/>
            <person name="Zeng Q."/>
            <person name="Birren B.W."/>
            <person name="Cuomo C.A."/>
            <person name="White T.C."/>
        </authorList>
    </citation>
    <scope>NUCLEOTIDE SEQUENCE [LARGE SCALE GENOMIC DNA]</scope>
    <source>
        <strain evidence="2">ATCC MYA-4607 / CBS 118892</strain>
    </source>
</reference>
<dbReference type="VEuPathDB" id="FungiDB:TERG_08306"/>
<dbReference type="GeneID" id="10377501"/>
<evidence type="ECO:0000313" key="1">
    <source>
        <dbReference type="EMBL" id="EGD92091.2"/>
    </source>
</evidence>
<accession>F2T0G9</accession>
<protein>
    <submittedName>
        <fullName evidence="1">Uncharacterized protein</fullName>
    </submittedName>
</protein>
<organism evidence="1 2">
    <name type="scientific">Trichophyton rubrum (strain ATCC MYA-4607 / CBS 118892)</name>
    <name type="common">Athlete's foot fungus</name>
    <dbReference type="NCBI Taxonomy" id="559305"/>
    <lineage>
        <taxon>Eukaryota</taxon>
        <taxon>Fungi</taxon>
        <taxon>Dikarya</taxon>
        <taxon>Ascomycota</taxon>
        <taxon>Pezizomycotina</taxon>
        <taxon>Eurotiomycetes</taxon>
        <taxon>Eurotiomycetidae</taxon>
        <taxon>Onygenales</taxon>
        <taxon>Arthrodermataceae</taxon>
        <taxon>Trichophyton</taxon>
    </lineage>
</organism>
<name>F2T0G9_TRIRC</name>
<keyword evidence="2" id="KW-1185">Reference proteome</keyword>
<dbReference type="OrthoDB" id="3250044at2759"/>
<dbReference type="EMBL" id="GG700660">
    <property type="protein sequence ID" value="EGD92091.2"/>
    <property type="molecule type" value="Genomic_DNA"/>
</dbReference>
<dbReference type="RefSeq" id="XP_047604915.1">
    <property type="nucleotide sequence ID" value="XM_047748923.1"/>
</dbReference>
<dbReference type="Proteomes" id="UP000008864">
    <property type="component" value="Unassembled WGS sequence"/>
</dbReference>
<dbReference type="STRING" id="559305.F2T0G9"/>
<sequence>MKQSSVPSRAEVMAACRLSGPMVNDILDQVRHKRDRGRSDITTIYHNIMYTPKVYDSFTEQRINALPVIYIVIERVYGEVLAAEEDDIALENIAATIHYLISRSFHYYHKHPWAISRVEILRLILLKL</sequence>
<evidence type="ECO:0000313" key="2">
    <source>
        <dbReference type="Proteomes" id="UP000008864"/>
    </source>
</evidence>
<dbReference type="AlphaFoldDB" id="F2T0G9"/>
<gene>
    <name evidence="1" type="ORF">TERG_08306</name>
</gene>